<dbReference type="SMART" id="SM00093">
    <property type="entry name" value="SERPIN"/>
    <property type="match status" value="1"/>
</dbReference>
<dbReference type="InterPro" id="IPR000215">
    <property type="entry name" value="Serpin_fam"/>
</dbReference>
<dbReference type="AlphaFoldDB" id="A0A498S4E4"/>
<dbReference type="InterPro" id="IPR042178">
    <property type="entry name" value="Serpin_sf_1"/>
</dbReference>
<feature type="chain" id="PRO_5019773168" description="Serpin domain-containing protein" evidence="3">
    <location>
        <begin position="23"/>
        <end position="336"/>
    </location>
</feature>
<dbReference type="InterPro" id="IPR036186">
    <property type="entry name" value="Serpin_sf"/>
</dbReference>
<evidence type="ECO:0000313" key="5">
    <source>
        <dbReference type="EMBL" id="VBB26705.1"/>
    </source>
</evidence>
<protein>
    <recommendedName>
        <fullName evidence="4">Serpin domain-containing protein</fullName>
    </recommendedName>
</protein>
<dbReference type="InterPro" id="IPR023795">
    <property type="entry name" value="Serpin_CS"/>
</dbReference>
<dbReference type="Pfam" id="PF00079">
    <property type="entry name" value="Serpin"/>
    <property type="match status" value="2"/>
</dbReference>
<dbReference type="OrthoDB" id="9518664at2759"/>
<accession>A0A498S4E4</accession>
<keyword evidence="6" id="KW-1185">Reference proteome</keyword>
<dbReference type="InterPro" id="IPR042185">
    <property type="entry name" value="Serpin_sf_2"/>
</dbReference>
<evidence type="ECO:0000256" key="3">
    <source>
        <dbReference type="SAM" id="SignalP"/>
    </source>
</evidence>
<name>A0A498S4E4_ACAVI</name>
<keyword evidence="3" id="KW-0732">Signal</keyword>
<evidence type="ECO:0000259" key="4">
    <source>
        <dbReference type="SMART" id="SM00093"/>
    </source>
</evidence>
<reference evidence="5 6" key="1">
    <citation type="submission" date="2018-08" db="EMBL/GenBank/DDBJ databases">
        <authorList>
            <person name="Laetsch R D."/>
            <person name="Stevens L."/>
            <person name="Kumar S."/>
            <person name="Blaxter L. M."/>
        </authorList>
    </citation>
    <scope>NUCLEOTIDE SEQUENCE [LARGE SCALE GENOMIC DNA]</scope>
</reference>
<organism evidence="5 6">
    <name type="scientific">Acanthocheilonema viteae</name>
    <name type="common">Filarial nematode worm</name>
    <name type="synonym">Dipetalonema viteae</name>
    <dbReference type="NCBI Taxonomy" id="6277"/>
    <lineage>
        <taxon>Eukaryota</taxon>
        <taxon>Metazoa</taxon>
        <taxon>Ecdysozoa</taxon>
        <taxon>Nematoda</taxon>
        <taxon>Chromadorea</taxon>
        <taxon>Rhabditida</taxon>
        <taxon>Spirurina</taxon>
        <taxon>Spiruromorpha</taxon>
        <taxon>Filarioidea</taxon>
        <taxon>Onchocercidae</taxon>
        <taxon>Acanthocheilonema</taxon>
    </lineage>
</organism>
<dbReference type="PROSITE" id="PS00284">
    <property type="entry name" value="SERPIN"/>
    <property type="match status" value="1"/>
</dbReference>
<dbReference type="PANTHER" id="PTHR11461">
    <property type="entry name" value="SERINE PROTEASE INHIBITOR, SERPIN"/>
    <property type="match status" value="1"/>
</dbReference>
<feature type="signal peptide" evidence="3">
    <location>
        <begin position="1"/>
        <end position="22"/>
    </location>
</feature>
<sequence length="336" mass="38597">MIKQAIIVALLLLVMIIPLVSLSDDIYLGKLKKSADIFYSIFMNKQFDLALNLIKEMGTKDRSVIVSPISISAQLFGVYLATHDETRKEISEFLGKSTSRSIQNYFGNLLFRICGRKNDNYTFNIANRLYVPKRFSIKPFFSFVLQFYFKENLHYFTYERRNELIQVSMMALKAEHSHYIDNFVHVLKLPYVYDGIQMIIILPKQIFQLSNVRNKMTKSALMSYIGKSKPSNVTLILPKFQIETELNLKNLKTFGDTNIFSKNADFQGISDDPISVSNIIHRSFFEINEKGTEIACETESGSGNFNRSGSFIVDQPFLFFVVKEANIILYAGQYGD</sequence>
<dbReference type="InterPro" id="IPR023796">
    <property type="entry name" value="Serpin_dom"/>
</dbReference>
<evidence type="ECO:0000313" key="6">
    <source>
        <dbReference type="Proteomes" id="UP000276991"/>
    </source>
</evidence>
<dbReference type="Proteomes" id="UP000276991">
    <property type="component" value="Unassembled WGS sequence"/>
</dbReference>
<dbReference type="STRING" id="6277.A0A498S4E4"/>
<dbReference type="EMBL" id="UPTC01000135">
    <property type="protein sequence ID" value="VBB26705.1"/>
    <property type="molecule type" value="Genomic_DNA"/>
</dbReference>
<dbReference type="SUPFAM" id="SSF56574">
    <property type="entry name" value="Serpins"/>
    <property type="match status" value="1"/>
</dbReference>
<dbReference type="GO" id="GO:0005615">
    <property type="term" value="C:extracellular space"/>
    <property type="evidence" value="ECO:0007669"/>
    <property type="project" value="InterPro"/>
</dbReference>
<dbReference type="GO" id="GO:0004867">
    <property type="term" value="F:serine-type endopeptidase inhibitor activity"/>
    <property type="evidence" value="ECO:0007669"/>
    <property type="project" value="InterPro"/>
</dbReference>
<evidence type="ECO:0000256" key="1">
    <source>
        <dbReference type="ARBA" id="ARBA00009500"/>
    </source>
</evidence>
<evidence type="ECO:0000256" key="2">
    <source>
        <dbReference type="RuleBase" id="RU000411"/>
    </source>
</evidence>
<dbReference type="PANTHER" id="PTHR11461:SF211">
    <property type="entry name" value="GH10112P-RELATED"/>
    <property type="match status" value="1"/>
</dbReference>
<feature type="domain" description="Serpin" evidence="4">
    <location>
        <begin position="51"/>
        <end position="334"/>
    </location>
</feature>
<proteinExistence type="inferred from homology"/>
<dbReference type="Gene3D" id="2.30.39.10">
    <property type="entry name" value="Alpha-1-antitrypsin, domain 1"/>
    <property type="match status" value="1"/>
</dbReference>
<gene>
    <name evidence="5" type="ORF">NAV_LOCUS1535</name>
</gene>
<dbReference type="Gene3D" id="3.30.497.10">
    <property type="entry name" value="Antithrombin, subunit I, domain 2"/>
    <property type="match status" value="2"/>
</dbReference>
<comment type="similarity">
    <text evidence="1 2">Belongs to the serpin family.</text>
</comment>